<geneLocation type="plasmid" evidence="8 9">
    <name>paNv_CAN7</name>
</geneLocation>
<dbReference type="NCBIfam" id="NF041422">
    <property type="entry name" value="VirB10_subf"/>
    <property type="match status" value="1"/>
</dbReference>
<feature type="transmembrane region" description="Helical" evidence="7">
    <location>
        <begin position="83"/>
        <end position="106"/>
    </location>
</feature>
<accession>A0ABY8NWI3</accession>
<evidence type="ECO:0000256" key="7">
    <source>
        <dbReference type="SAM" id="Phobius"/>
    </source>
</evidence>
<evidence type="ECO:0000256" key="4">
    <source>
        <dbReference type="ARBA" id="ARBA00022989"/>
    </source>
</evidence>
<dbReference type="RefSeq" id="WP_280632581.1">
    <property type="nucleotide sequence ID" value="NZ_CP123530.1"/>
</dbReference>
<dbReference type="Gene3D" id="2.40.128.260">
    <property type="entry name" value="Type IV secretion system, VirB10/TraB/TrbI"/>
    <property type="match status" value="2"/>
</dbReference>
<dbReference type="InterPro" id="IPR005498">
    <property type="entry name" value="T4SS_VirB10/TraB/TrbI"/>
</dbReference>
<keyword evidence="4 7" id="KW-1133">Transmembrane helix</keyword>
<proteinExistence type="inferred from homology"/>
<sequence>MSKQEDKTPDEIMRELAEKKAQEISESGEKAIPEEMTTAKLEKTLKSEKEQALSAKNNEKKKAVFQPEVTQLKKENKDRFLKGLIAIILAVIVLGFVGMNIFRAYIAEEEKPQSSDNEVSTGSHGGNIRKDLGLDNPFQTETTSQTSGDDTSSHENDDGVPPPPPPKPAVFSRALALVGVSSSEAQRSTTSRSRADERSMNSREAPAEKVSAPQAVETFPQPVNAVKRIPYDPDLYVPENRAIPCALTRRFVSDVAGKLECVLTEDVYSASGNTRLIDKGTVAHLDYKTGTLMHGQGRAFLIVNKLRTRQPPYLDIPLGGESGVAGELGEAGVSGWIDNHYFKRFSGALMVGMIPDVMAGISNNAVNKDRNTDYTQNSREAFAEMAKETLKNSINIPPTLYKNQGEIITLITNQDIDFSSIYQLKMKR</sequence>
<comment type="similarity">
    <text evidence="2">Belongs to the TrbI/VirB10 family.</text>
</comment>
<feature type="compositionally biased region" description="Polar residues" evidence="6">
    <location>
        <begin position="180"/>
        <end position="192"/>
    </location>
</feature>
<dbReference type="CDD" id="cd16429">
    <property type="entry name" value="VirB10"/>
    <property type="match status" value="1"/>
</dbReference>
<comment type="subcellular location">
    <subcellularLocation>
        <location evidence="1">Membrane</location>
        <topology evidence="1">Single-pass membrane protein</topology>
    </subcellularLocation>
</comment>
<feature type="compositionally biased region" description="Low complexity" evidence="6">
    <location>
        <begin position="139"/>
        <end position="150"/>
    </location>
</feature>
<evidence type="ECO:0000256" key="5">
    <source>
        <dbReference type="ARBA" id="ARBA00023136"/>
    </source>
</evidence>
<keyword evidence="3 7" id="KW-0812">Transmembrane</keyword>
<feature type="region of interest" description="Disordered" evidence="6">
    <location>
        <begin position="110"/>
        <end position="212"/>
    </location>
</feature>
<protein>
    <submittedName>
        <fullName evidence="8">VirB10/TraB/TrbI family type IV secretion system protein</fullName>
    </submittedName>
</protein>
<dbReference type="Pfam" id="PF03743">
    <property type="entry name" value="TrbI"/>
    <property type="match status" value="1"/>
</dbReference>
<dbReference type="InterPro" id="IPR042217">
    <property type="entry name" value="T4SS_VirB10/TrbI"/>
</dbReference>
<organism evidence="8 9">
    <name type="scientific">Arsenophonus nasoniae</name>
    <name type="common">son-killer infecting Nasonia vitripennis</name>
    <dbReference type="NCBI Taxonomy" id="638"/>
    <lineage>
        <taxon>Bacteria</taxon>
        <taxon>Pseudomonadati</taxon>
        <taxon>Pseudomonadota</taxon>
        <taxon>Gammaproteobacteria</taxon>
        <taxon>Enterobacterales</taxon>
        <taxon>Morganellaceae</taxon>
        <taxon>Arsenophonus</taxon>
    </lineage>
</organism>
<evidence type="ECO:0000256" key="3">
    <source>
        <dbReference type="ARBA" id="ARBA00022692"/>
    </source>
</evidence>
<reference evidence="8" key="1">
    <citation type="submission" date="2023-04" db="EMBL/GenBank/DDBJ databases">
        <title>Genome dynamics across the evolutionary transition to endosymbiosis.</title>
        <authorList>
            <person name="Siozios S."/>
            <person name="Nadal-Jimenez P."/>
            <person name="Azagi T."/>
            <person name="Sprong H."/>
            <person name="Frost C.L."/>
            <person name="Parratt S.R."/>
            <person name="Taylor G."/>
            <person name="Brettell L."/>
            <person name="Lew K.C."/>
            <person name="Croft L."/>
            <person name="King K.C."/>
            <person name="Brockhurst M.A."/>
            <person name="Hypsa V."/>
            <person name="Novakova E."/>
            <person name="Darby A.C."/>
            <person name="Hurst G.D.D."/>
        </authorList>
    </citation>
    <scope>NUCLEOTIDE SEQUENCE</scope>
    <source>
        <strain evidence="8">ANv_CAN</strain>
        <plasmid evidence="8">paNv_CAN7</plasmid>
    </source>
</reference>
<dbReference type="EMBL" id="CP123530">
    <property type="protein sequence ID" value="WGM08748.1"/>
    <property type="molecule type" value="Genomic_DNA"/>
</dbReference>
<evidence type="ECO:0000256" key="2">
    <source>
        <dbReference type="ARBA" id="ARBA00010265"/>
    </source>
</evidence>
<keyword evidence="9" id="KW-1185">Reference proteome</keyword>
<evidence type="ECO:0000313" key="9">
    <source>
        <dbReference type="Proteomes" id="UP001177592"/>
    </source>
</evidence>
<evidence type="ECO:0000313" key="8">
    <source>
        <dbReference type="EMBL" id="WGM08748.1"/>
    </source>
</evidence>
<name>A0ABY8NWI3_9GAMM</name>
<evidence type="ECO:0000256" key="6">
    <source>
        <dbReference type="SAM" id="MobiDB-lite"/>
    </source>
</evidence>
<feature type="compositionally biased region" description="Basic and acidic residues" evidence="6">
    <location>
        <begin position="193"/>
        <end position="207"/>
    </location>
</feature>
<keyword evidence="5 7" id="KW-0472">Membrane</keyword>
<keyword evidence="8" id="KW-0614">Plasmid</keyword>
<gene>
    <name evidence="8" type="primary">virB10</name>
    <name evidence="8" type="ORF">QE258_25615</name>
</gene>
<evidence type="ECO:0000256" key="1">
    <source>
        <dbReference type="ARBA" id="ARBA00004167"/>
    </source>
</evidence>
<dbReference type="Proteomes" id="UP001177592">
    <property type="component" value="Plasmid paNv_CAN7"/>
</dbReference>